<evidence type="ECO:0000256" key="1">
    <source>
        <dbReference type="SAM" id="MobiDB-lite"/>
    </source>
</evidence>
<name>A0ABP9NGN5_9PSEU</name>
<dbReference type="InterPro" id="IPR007278">
    <property type="entry name" value="DUF397"/>
</dbReference>
<dbReference type="Pfam" id="PF04149">
    <property type="entry name" value="DUF397"/>
    <property type="match status" value="1"/>
</dbReference>
<protein>
    <recommendedName>
        <fullName evidence="2">DUF397 domain-containing protein</fullName>
    </recommendedName>
</protein>
<reference evidence="4" key="1">
    <citation type="journal article" date="2019" name="Int. J. Syst. Evol. Microbiol.">
        <title>The Global Catalogue of Microorganisms (GCM) 10K type strain sequencing project: providing services to taxonomists for standard genome sequencing and annotation.</title>
        <authorList>
            <consortium name="The Broad Institute Genomics Platform"/>
            <consortium name="The Broad Institute Genome Sequencing Center for Infectious Disease"/>
            <person name="Wu L."/>
            <person name="Ma J."/>
        </authorList>
    </citation>
    <scope>NUCLEOTIDE SEQUENCE [LARGE SCALE GENOMIC DNA]</scope>
    <source>
        <strain evidence="4">JCM 18302</strain>
    </source>
</reference>
<organism evidence="3 4">
    <name type="scientific">Pseudonocardia adelaidensis</name>
    <dbReference type="NCBI Taxonomy" id="648754"/>
    <lineage>
        <taxon>Bacteria</taxon>
        <taxon>Bacillati</taxon>
        <taxon>Actinomycetota</taxon>
        <taxon>Actinomycetes</taxon>
        <taxon>Pseudonocardiales</taxon>
        <taxon>Pseudonocardiaceae</taxon>
        <taxon>Pseudonocardia</taxon>
    </lineage>
</organism>
<evidence type="ECO:0000313" key="3">
    <source>
        <dbReference type="EMBL" id="GAA5119216.1"/>
    </source>
</evidence>
<sequence>MNFEHLGWRTSTHSGENGNSCVEVAPTPTGVAVRDTKDRGRAPHLHSADAWRTFITAVRNGEFDRP</sequence>
<keyword evidence="4" id="KW-1185">Reference proteome</keyword>
<dbReference type="Proteomes" id="UP001500804">
    <property type="component" value="Unassembled WGS sequence"/>
</dbReference>
<accession>A0ABP9NGN5</accession>
<feature type="compositionally biased region" description="Polar residues" evidence="1">
    <location>
        <begin position="9"/>
        <end position="20"/>
    </location>
</feature>
<proteinExistence type="predicted"/>
<evidence type="ECO:0000313" key="4">
    <source>
        <dbReference type="Proteomes" id="UP001500804"/>
    </source>
</evidence>
<dbReference type="RefSeq" id="WP_345605094.1">
    <property type="nucleotide sequence ID" value="NZ_BAABJO010000008.1"/>
</dbReference>
<feature type="region of interest" description="Disordered" evidence="1">
    <location>
        <begin position="1"/>
        <end position="26"/>
    </location>
</feature>
<dbReference type="EMBL" id="BAABJO010000008">
    <property type="protein sequence ID" value="GAA5119216.1"/>
    <property type="molecule type" value="Genomic_DNA"/>
</dbReference>
<feature type="domain" description="DUF397" evidence="2">
    <location>
        <begin position="7"/>
        <end position="59"/>
    </location>
</feature>
<evidence type="ECO:0000259" key="2">
    <source>
        <dbReference type="Pfam" id="PF04149"/>
    </source>
</evidence>
<comment type="caution">
    <text evidence="3">The sequence shown here is derived from an EMBL/GenBank/DDBJ whole genome shotgun (WGS) entry which is preliminary data.</text>
</comment>
<gene>
    <name evidence="3" type="ORF">GCM10023320_24620</name>
</gene>